<comment type="caution">
    <text evidence="3">The sequence shown here is derived from an EMBL/GenBank/DDBJ whole genome shotgun (WGS) entry which is preliminary data.</text>
</comment>
<dbReference type="InterPro" id="IPR019494">
    <property type="entry name" value="FIST_C"/>
</dbReference>
<gene>
    <name evidence="3" type="ORF">I8E28_19055</name>
</gene>
<dbReference type="PANTHER" id="PTHR40252:SF2">
    <property type="entry name" value="BLR0328 PROTEIN"/>
    <property type="match status" value="1"/>
</dbReference>
<accession>A0A934Q429</accession>
<evidence type="ECO:0000313" key="3">
    <source>
        <dbReference type="EMBL" id="MBK0394711.1"/>
    </source>
</evidence>
<dbReference type="EMBL" id="JAEDAO010000001">
    <property type="protein sequence ID" value="MBK0394711.1"/>
    <property type="molecule type" value="Genomic_DNA"/>
</dbReference>
<dbReference type="InterPro" id="IPR013702">
    <property type="entry name" value="FIST_domain_N"/>
</dbReference>
<feature type="domain" description="FIST C-domain" evidence="2">
    <location>
        <begin position="229"/>
        <end position="369"/>
    </location>
</feature>
<organism evidence="3 4">
    <name type="scientific">Ramlibacter algicola</name>
    <dbReference type="NCBI Taxonomy" id="2795217"/>
    <lineage>
        <taxon>Bacteria</taxon>
        <taxon>Pseudomonadati</taxon>
        <taxon>Pseudomonadota</taxon>
        <taxon>Betaproteobacteria</taxon>
        <taxon>Burkholderiales</taxon>
        <taxon>Comamonadaceae</taxon>
        <taxon>Ramlibacter</taxon>
    </lineage>
</organism>
<dbReference type="SMART" id="SM00897">
    <property type="entry name" value="FIST"/>
    <property type="match status" value="1"/>
</dbReference>
<reference evidence="3" key="1">
    <citation type="submission" date="2020-12" db="EMBL/GenBank/DDBJ databases">
        <title>Ramlibacter sp. nov., isolated from a freshwater alga, Cryptomonas.</title>
        <authorList>
            <person name="Kim H.M."/>
            <person name="Jeon C.O."/>
        </authorList>
    </citation>
    <scope>NUCLEOTIDE SEQUENCE</scope>
    <source>
        <strain evidence="3">CrO1</strain>
    </source>
</reference>
<feature type="domain" description="FIST" evidence="1">
    <location>
        <begin position="32"/>
        <end position="228"/>
    </location>
</feature>
<dbReference type="AlphaFoldDB" id="A0A934Q429"/>
<dbReference type="Proteomes" id="UP000617041">
    <property type="component" value="Unassembled WGS sequence"/>
</dbReference>
<dbReference type="RefSeq" id="WP_200789799.1">
    <property type="nucleotide sequence ID" value="NZ_JAEDAO010000001.1"/>
</dbReference>
<keyword evidence="4" id="KW-1185">Reference proteome</keyword>
<sequence>MNQTHISLTDTRNSEVAGVELGRGIREAFGGAPADAVVVFASAQHDYDKLLQALAAEAGTQTIVGSSSAGEFTNLGRGEGQVSALGIRSSDMKFAVGLGQGVSHDPAEAARQAIEGFRGRGKTQAAYRNALVMTDALAGHTDALVEELTVLTGGAYRFFGGGAGDDGRFHSTHVFAGTKAYSNAVSTLELLSDKPIGIGVAHGWQPAGPGLRVTQAEGTRLVGLNGAPAIEAIEEHAAKTGQRFDPADPLPFFLHNVLGIQSPGGYRLRVPLAVGENGAILCAAAVPEGAVVHIMKTDASSAVQAARQATEAALGALEGHKPSAAFVFDCVATRLRLGRAFEDELEACAKLLEPAGFVGCNTYGQIARAEGQFSGFHNCTAVVCVLPE</sequence>
<evidence type="ECO:0000313" key="4">
    <source>
        <dbReference type="Proteomes" id="UP000617041"/>
    </source>
</evidence>
<dbReference type="Pfam" id="PF10442">
    <property type="entry name" value="FIST_C"/>
    <property type="match status" value="1"/>
</dbReference>
<dbReference type="PANTHER" id="PTHR40252">
    <property type="entry name" value="BLR0328 PROTEIN"/>
    <property type="match status" value="1"/>
</dbReference>
<proteinExistence type="predicted"/>
<evidence type="ECO:0000259" key="2">
    <source>
        <dbReference type="SMART" id="SM01204"/>
    </source>
</evidence>
<dbReference type="SMART" id="SM01204">
    <property type="entry name" value="FIST_C"/>
    <property type="match status" value="1"/>
</dbReference>
<evidence type="ECO:0000259" key="1">
    <source>
        <dbReference type="SMART" id="SM00897"/>
    </source>
</evidence>
<dbReference type="Pfam" id="PF08495">
    <property type="entry name" value="FIST"/>
    <property type="match status" value="1"/>
</dbReference>
<protein>
    <submittedName>
        <fullName evidence="3">FIST C-terminal domain-containing protein</fullName>
    </submittedName>
</protein>
<name>A0A934Q429_9BURK</name>